<accession>A0ABU9BMA3</accession>
<sequence>MIPRSAIVAWACALAGVPAAFAGATWPDPQDPPRSKVEWVSKDIRVNGLPTRIQHFESELSVDEVLGFYRKRWTKAGVPEPREVSAAGWQTIATLQDRYQLLVQVRGRSPQGSEGMLSVADLADMKSDYLPKEWPTWSNMRVLQVTESFDGPKRSHVISMVSDDGYDLNVRRVREEWLRRGYVLAHEQNNPAKAGQRGWVGIFDKASQSVDVTVTYSDDDRRTYITTNYVTATSTGVNR</sequence>
<reference evidence="2 3" key="1">
    <citation type="submission" date="2024-04" db="EMBL/GenBank/DDBJ databases">
        <title>Novel species of the genus Ideonella isolated from streams.</title>
        <authorList>
            <person name="Lu H."/>
        </authorList>
    </citation>
    <scope>NUCLEOTIDE SEQUENCE [LARGE SCALE GENOMIC DNA]</scope>
    <source>
        <strain evidence="2 3">DXS29W</strain>
    </source>
</reference>
<proteinExistence type="predicted"/>
<gene>
    <name evidence="2" type="ORF">AACH06_09700</name>
</gene>
<feature type="chain" id="PRO_5046867417" evidence="1">
    <location>
        <begin position="23"/>
        <end position="239"/>
    </location>
</feature>
<keyword evidence="1" id="KW-0732">Signal</keyword>
<dbReference type="EMBL" id="JBBUTG010000004">
    <property type="protein sequence ID" value="MEK8031087.1"/>
    <property type="molecule type" value="Genomic_DNA"/>
</dbReference>
<evidence type="ECO:0000256" key="1">
    <source>
        <dbReference type="SAM" id="SignalP"/>
    </source>
</evidence>
<evidence type="ECO:0000313" key="2">
    <source>
        <dbReference type="EMBL" id="MEK8031087.1"/>
    </source>
</evidence>
<dbReference type="Proteomes" id="UP001371218">
    <property type="component" value="Unassembled WGS sequence"/>
</dbReference>
<dbReference type="RefSeq" id="WP_341425449.1">
    <property type="nucleotide sequence ID" value="NZ_JBBUTG010000004.1"/>
</dbReference>
<name>A0ABU9BMA3_9BURK</name>
<protein>
    <submittedName>
        <fullName evidence="2">Uncharacterized protein</fullName>
    </submittedName>
</protein>
<keyword evidence="3" id="KW-1185">Reference proteome</keyword>
<feature type="signal peptide" evidence="1">
    <location>
        <begin position="1"/>
        <end position="22"/>
    </location>
</feature>
<organism evidence="2 3">
    <name type="scientific">Ideonella lacteola</name>
    <dbReference type="NCBI Taxonomy" id="2984193"/>
    <lineage>
        <taxon>Bacteria</taxon>
        <taxon>Pseudomonadati</taxon>
        <taxon>Pseudomonadota</taxon>
        <taxon>Betaproteobacteria</taxon>
        <taxon>Burkholderiales</taxon>
        <taxon>Sphaerotilaceae</taxon>
        <taxon>Ideonella</taxon>
    </lineage>
</organism>
<comment type="caution">
    <text evidence="2">The sequence shown here is derived from an EMBL/GenBank/DDBJ whole genome shotgun (WGS) entry which is preliminary data.</text>
</comment>
<evidence type="ECO:0000313" key="3">
    <source>
        <dbReference type="Proteomes" id="UP001371218"/>
    </source>
</evidence>